<comment type="caution">
    <text evidence="3">The sequence shown here is derived from an EMBL/GenBank/DDBJ whole genome shotgun (WGS) entry which is preliminary data.</text>
</comment>
<keyword evidence="1" id="KW-1277">Toxin-antitoxin system</keyword>
<dbReference type="Pfam" id="PF07362">
    <property type="entry name" value="CcdA"/>
    <property type="match status" value="1"/>
</dbReference>
<evidence type="ECO:0000313" key="3">
    <source>
        <dbReference type="EMBL" id="KXA92968.1"/>
    </source>
</evidence>
<keyword evidence="4" id="KW-1185">Reference proteome</keyword>
<sequence length="74" mass="8973">MSTISAKIPERLKRELEDEGINISETVRKSLEDELKRRRRKRLRERAEDLRLRLREKIDAEQMTAMIRETRGEH</sequence>
<accession>A0A133UFG7</accession>
<protein>
    <recommendedName>
        <fullName evidence="5">Ribbon-helix-helix protein CopG domain-containing protein</fullName>
    </recommendedName>
</protein>
<dbReference type="InterPro" id="IPR009956">
    <property type="entry name" value="Post-segregation_anti-tox_CcdA"/>
</dbReference>
<evidence type="ECO:0000256" key="2">
    <source>
        <dbReference type="SAM" id="Coils"/>
    </source>
</evidence>
<dbReference type="AlphaFoldDB" id="A0A133UFG7"/>
<reference evidence="3 4" key="1">
    <citation type="journal article" date="2016" name="Sci. Rep.">
        <title>Metabolic traits of an uncultured archaeal lineage -MSBL1- from brine pools of the Red Sea.</title>
        <authorList>
            <person name="Mwirichia R."/>
            <person name="Alam I."/>
            <person name="Rashid M."/>
            <person name="Vinu M."/>
            <person name="Ba-Alawi W."/>
            <person name="Anthony Kamau A."/>
            <person name="Kamanda Ngugi D."/>
            <person name="Goker M."/>
            <person name="Klenk H.P."/>
            <person name="Bajic V."/>
            <person name="Stingl U."/>
        </authorList>
    </citation>
    <scope>NUCLEOTIDE SEQUENCE [LARGE SCALE GENOMIC DNA]</scope>
    <source>
        <strain evidence="3">SCGC-AAA259E19</strain>
    </source>
</reference>
<feature type="coiled-coil region" evidence="2">
    <location>
        <begin position="28"/>
        <end position="64"/>
    </location>
</feature>
<proteinExistence type="predicted"/>
<keyword evidence="2" id="KW-0175">Coiled coil</keyword>
<evidence type="ECO:0000313" key="4">
    <source>
        <dbReference type="Proteomes" id="UP000070284"/>
    </source>
</evidence>
<dbReference type="EMBL" id="LHXO01000127">
    <property type="protein sequence ID" value="KXA92968.1"/>
    <property type="molecule type" value="Genomic_DNA"/>
</dbReference>
<evidence type="ECO:0000256" key="1">
    <source>
        <dbReference type="ARBA" id="ARBA00022649"/>
    </source>
</evidence>
<name>A0A133UFG7_9EURY</name>
<organism evidence="3 4">
    <name type="scientific">candidate division MSBL1 archaeon SCGC-AAA259E19</name>
    <dbReference type="NCBI Taxonomy" id="1698264"/>
    <lineage>
        <taxon>Archaea</taxon>
        <taxon>Methanobacteriati</taxon>
        <taxon>Methanobacteriota</taxon>
        <taxon>candidate division MSBL1</taxon>
    </lineage>
</organism>
<dbReference type="Proteomes" id="UP000070284">
    <property type="component" value="Unassembled WGS sequence"/>
</dbReference>
<gene>
    <name evidence="3" type="ORF">AKJ65_06835</name>
</gene>
<evidence type="ECO:0008006" key="5">
    <source>
        <dbReference type="Google" id="ProtNLM"/>
    </source>
</evidence>